<evidence type="ECO:0000313" key="1">
    <source>
        <dbReference type="EMBL" id="BAU55905.1"/>
    </source>
</evidence>
<gene>
    <name evidence="1" type="ORF">MgSA37_04097</name>
</gene>
<keyword evidence="2" id="KW-1185">Reference proteome</keyword>
<protein>
    <submittedName>
        <fullName evidence="1">Uncharacterized protein</fullName>
    </submittedName>
</protein>
<organism evidence="1 2">
    <name type="scientific">Mucilaginibacter gotjawali</name>
    <dbReference type="NCBI Taxonomy" id="1550579"/>
    <lineage>
        <taxon>Bacteria</taxon>
        <taxon>Pseudomonadati</taxon>
        <taxon>Bacteroidota</taxon>
        <taxon>Sphingobacteriia</taxon>
        <taxon>Sphingobacteriales</taxon>
        <taxon>Sphingobacteriaceae</taxon>
        <taxon>Mucilaginibacter</taxon>
    </lineage>
</organism>
<sequence length="172" mass="18601">MFSSIKSKRALLIITGLLTALVINSCKKTSISPIQQLFTGGTWELASLQTTYYTGNTADSTVTDSSTCLTSQFFTFNTNNTCTYTNFDCITQTSAAAAWSLTGNQLFLQAAVVCKDTTAAGSSTPFSYAQIQNLGIYSLVLNTGDIQPNYSLTAKRKVITYGFIRQKTTTSP</sequence>
<dbReference type="AlphaFoldDB" id="A0A0X8X572"/>
<reference evidence="1 2" key="1">
    <citation type="submission" date="2015-12" db="EMBL/GenBank/DDBJ databases">
        <title>Genome sequence of Mucilaginibacter gotjawali.</title>
        <authorList>
            <person name="Lee J.S."/>
            <person name="Lee K.C."/>
            <person name="Kim K.K."/>
            <person name="Lee B.W."/>
        </authorList>
    </citation>
    <scope>NUCLEOTIDE SEQUENCE [LARGE SCALE GENOMIC DNA]</scope>
    <source>
        <strain evidence="1 2">SA3-7</strain>
    </source>
</reference>
<name>A0A0X8X572_9SPHI</name>
<dbReference type="RefSeq" id="WP_096354401.1">
    <property type="nucleotide sequence ID" value="NZ_AP017313.1"/>
</dbReference>
<dbReference type="OrthoDB" id="795195at2"/>
<dbReference type="Proteomes" id="UP000218263">
    <property type="component" value="Chromosome"/>
</dbReference>
<dbReference type="EMBL" id="AP017313">
    <property type="protein sequence ID" value="BAU55905.1"/>
    <property type="molecule type" value="Genomic_DNA"/>
</dbReference>
<evidence type="ECO:0000313" key="2">
    <source>
        <dbReference type="Proteomes" id="UP000218263"/>
    </source>
</evidence>
<proteinExistence type="predicted"/>
<accession>A0A0X8X572</accession>
<dbReference type="KEGG" id="mgot:MgSA37_04097"/>